<evidence type="ECO:0000256" key="2">
    <source>
        <dbReference type="ARBA" id="ARBA00023125"/>
    </source>
</evidence>
<dbReference type="EMBL" id="BMHI01000001">
    <property type="protein sequence ID" value="GGB18952.1"/>
    <property type="molecule type" value="Genomic_DNA"/>
</dbReference>
<dbReference type="RefSeq" id="WP_188835455.1">
    <property type="nucleotide sequence ID" value="NZ_BMHI01000001.1"/>
</dbReference>
<organism evidence="6 7">
    <name type="scientific">Flexivirga endophytica</name>
    <dbReference type="NCBI Taxonomy" id="1849103"/>
    <lineage>
        <taxon>Bacteria</taxon>
        <taxon>Bacillati</taxon>
        <taxon>Actinomycetota</taxon>
        <taxon>Actinomycetes</taxon>
        <taxon>Micrococcales</taxon>
        <taxon>Dermacoccaceae</taxon>
        <taxon>Flexivirga</taxon>
    </lineage>
</organism>
<reference evidence="6" key="2">
    <citation type="submission" date="2020-09" db="EMBL/GenBank/DDBJ databases">
        <authorList>
            <person name="Sun Q."/>
            <person name="Zhou Y."/>
        </authorList>
    </citation>
    <scope>NUCLEOTIDE SEQUENCE</scope>
    <source>
        <strain evidence="6">CGMCC 1.15085</strain>
    </source>
</reference>
<evidence type="ECO:0000256" key="3">
    <source>
        <dbReference type="ARBA" id="ARBA00023163"/>
    </source>
</evidence>
<evidence type="ECO:0000313" key="7">
    <source>
        <dbReference type="Proteomes" id="UP000636793"/>
    </source>
</evidence>
<proteinExistence type="predicted"/>
<sequence length="203" mass="22168">MRKSAEEAQRTRERIVDAGVHRTSINGISGVSIGDLASVLGMSKAGVVGPFGSQEQLQLAVIQRARETFVDAVVRPGMRQEGGLPRLRATVRAWCRYLGDGTFPGGCFVTAASTELDGRPGVLRDAVRDVVVQWRGFLREQISTAQTNGQLVRRRNPDDLVSTLNGIAMAANQEIQLLRDTTAARRAARLMLAQIDAWTREGR</sequence>
<dbReference type="InterPro" id="IPR009057">
    <property type="entry name" value="Homeodomain-like_sf"/>
</dbReference>
<feature type="DNA-binding region" description="H-T-H motif" evidence="4">
    <location>
        <begin position="32"/>
        <end position="51"/>
    </location>
</feature>
<keyword evidence="7" id="KW-1185">Reference proteome</keyword>
<reference evidence="6" key="1">
    <citation type="journal article" date="2014" name="Int. J. Syst. Evol. Microbiol.">
        <title>Complete genome sequence of Corynebacterium casei LMG S-19264T (=DSM 44701T), isolated from a smear-ripened cheese.</title>
        <authorList>
            <consortium name="US DOE Joint Genome Institute (JGI-PGF)"/>
            <person name="Walter F."/>
            <person name="Albersmeier A."/>
            <person name="Kalinowski J."/>
            <person name="Ruckert C."/>
        </authorList>
    </citation>
    <scope>NUCLEOTIDE SEQUENCE</scope>
    <source>
        <strain evidence="6">CGMCC 1.15085</strain>
    </source>
</reference>
<accession>A0A916SXX5</accession>
<comment type="caution">
    <text evidence="6">The sequence shown here is derived from an EMBL/GenBank/DDBJ whole genome shotgun (WGS) entry which is preliminary data.</text>
</comment>
<dbReference type="GO" id="GO:0003677">
    <property type="term" value="F:DNA binding"/>
    <property type="evidence" value="ECO:0007669"/>
    <property type="project" value="UniProtKB-UniRule"/>
</dbReference>
<evidence type="ECO:0000259" key="5">
    <source>
        <dbReference type="PROSITE" id="PS50977"/>
    </source>
</evidence>
<dbReference type="InterPro" id="IPR011075">
    <property type="entry name" value="TetR_C"/>
</dbReference>
<dbReference type="PANTHER" id="PTHR47506:SF6">
    <property type="entry name" value="HTH-TYPE TRANSCRIPTIONAL REPRESSOR NEMR"/>
    <property type="match status" value="1"/>
</dbReference>
<dbReference type="Proteomes" id="UP000636793">
    <property type="component" value="Unassembled WGS sequence"/>
</dbReference>
<gene>
    <name evidence="6" type="ORF">GCM10011492_06030</name>
</gene>
<keyword evidence="2 4" id="KW-0238">DNA-binding</keyword>
<dbReference type="PROSITE" id="PS50977">
    <property type="entry name" value="HTH_TETR_2"/>
    <property type="match status" value="1"/>
</dbReference>
<dbReference type="SUPFAM" id="SSF48498">
    <property type="entry name" value="Tetracyclin repressor-like, C-terminal domain"/>
    <property type="match status" value="1"/>
</dbReference>
<dbReference type="Pfam" id="PF16925">
    <property type="entry name" value="TetR_C_13"/>
    <property type="match status" value="1"/>
</dbReference>
<dbReference type="Gene3D" id="1.10.357.10">
    <property type="entry name" value="Tetracycline Repressor, domain 2"/>
    <property type="match status" value="1"/>
</dbReference>
<keyword evidence="3" id="KW-0804">Transcription</keyword>
<dbReference type="PANTHER" id="PTHR47506">
    <property type="entry name" value="TRANSCRIPTIONAL REGULATORY PROTEIN"/>
    <property type="match status" value="1"/>
</dbReference>
<feature type="domain" description="HTH tetR-type" evidence="5">
    <location>
        <begin position="9"/>
        <end position="69"/>
    </location>
</feature>
<evidence type="ECO:0000256" key="4">
    <source>
        <dbReference type="PROSITE-ProRule" id="PRU00335"/>
    </source>
</evidence>
<dbReference type="InterPro" id="IPR036271">
    <property type="entry name" value="Tet_transcr_reg_TetR-rel_C_sf"/>
</dbReference>
<dbReference type="AlphaFoldDB" id="A0A916SXX5"/>
<protein>
    <submittedName>
        <fullName evidence="6">TetR family transcriptional regulator</fullName>
    </submittedName>
</protein>
<name>A0A916SXX5_9MICO</name>
<keyword evidence="1" id="KW-0805">Transcription regulation</keyword>
<evidence type="ECO:0000313" key="6">
    <source>
        <dbReference type="EMBL" id="GGB18952.1"/>
    </source>
</evidence>
<evidence type="ECO:0000256" key="1">
    <source>
        <dbReference type="ARBA" id="ARBA00023015"/>
    </source>
</evidence>
<dbReference type="SUPFAM" id="SSF46689">
    <property type="entry name" value="Homeodomain-like"/>
    <property type="match status" value="1"/>
</dbReference>
<dbReference type="InterPro" id="IPR001647">
    <property type="entry name" value="HTH_TetR"/>
</dbReference>
<dbReference type="Gene3D" id="1.10.10.60">
    <property type="entry name" value="Homeodomain-like"/>
    <property type="match status" value="1"/>
</dbReference>